<dbReference type="GO" id="GO:0035591">
    <property type="term" value="F:signaling adaptor activity"/>
    <property type="evidence" value="ECO:0007669"/>
    <property type="project" value="TreeGrafter"/>
</dbReference>
<dbReference type="GO" id="GO:0030971">
    <property type="term" value="F:receptor tyrosine kinase binding"/>
    <property type="evidence" value="ECO:0007669"/>
    <property type="project" value="TreeGrafter"/>
</dbReference>
<dbReference type="SUPFAM" id="SSF55550">
    <property type="entry name" value="SH2 domain"/>
    <property type="match status" value="1"/>
</dbReference>
<evidence type="ECO:0000256" key="1">
    <source>
        <dbReference type="ARBA" id="ARBA00022999"/>
    </source>
</evidence>
<dbReference type="PANTHER" id="PTHR19969">
    <property type="entry name" value="SH2-SH3 ADAPTOR PROTEIN-RELATED"/>
    <property type="match status" value="1"/>
</dbReference>
<keyword evidence="1" id="KW-0727">SH2 domain</keyword>
<dbReference type="PANTHER" id="PTHR19969:SF5">
    <property type="entry name" value="CRK-LIKE PROTEIN"/>
    <property type="match status" value="1"/>
</dbReference>
<dbReference type="Gene3D" id="3.30.505.10">
    <property type="entry name" value="SH2 domain"/>
    <property type="match status" value="1"/>
</dbReference>
<feature type="compositionally biased region" description="Acidic residues" evidence="2">
    <location>
        <begin position="76"/>
        <end position="90"/>
    </location>
</feature>
<dbReference type="PROSITE" id="PS50001">
    <property type="entry name" value="SH2"/>
    <property type="match status" value="1"/>
</dbReference>
<dbReference type="Pfam" id="PF00017">
    <property type="entry name" value="SH2"/>
    <property type="match status" value="1"/>
</dbReference>
<dbReference type="InterPro" id="IPR000980">
    <property type="entry name" value="SH2"/>
</dbReference>
<dbReference type="GO" id="GO:0007167">
    <property type="term" value="P:enzyme-linked receptor protein signaling pathway"/>
    <property type="evidence" value="ECO:0007669"/>
    <property type="project" value="TreeGrafter"/>
</dbReference>
<dbReference type="InterPro" id="IPR036860">
    <property type="entry name" value="SH2_dom_sf"/>
</dbReference>
<organism evidence="3">
    <name type="scientific">Cyprideis torosa</name>
    <dbReference type="NCBI Taxonomy" id="163714"/>
    <lineage>
        <taxon>Eukaryota</taxon>
        <taxon>Metazoa</taxon>
        <taxon>Ecdysozoa</taxon>
        <taxon>Arthropoda</taxon>
        <taxon>Crustacea</taxon>
        <taxon>Oligostraca</taxon>
        <taxon>Ostracoda</taxon>
        <taxon>Podocopa</taxon>
        <taxon>Podocopida</taxon>
        <taxon>Cytherocopina</taxon>
        <taxon>Cytheroidea</taxon>
        <taxon>Cytherideidae</taxon>
        <taxon>Cyprideis</taxon>
    </lineage>
</organism>
<name>A0A7R8ZLT8_9CRUS</name>
<reference evidence="3" key="1">
    <citation type="submission" date="2020-11" db="EMBL/GenBank/DDBJ databases">
        <authorList>
            <person name="Tran Van P."/>
        </authorList>
    </citation>
    <scope>NUCLEOTIDE SEQUENCE</scope>
</reference>
<dbReference type="InterPro" id="IPR051184">
    <property type="entry name" value="Tyrosine-phos_adapter"/>
</dbReference>
<proteinExistence type="predicted"/>
<feature type="region of interest" description="Disordered" evidence="2">
    <location>
        <begin position="62"/>
        <end position="97"/>
    </location>
</feature>
<dbReference type="AlphaFoldDB" id="A0A7R8ZLT8"/>
<protein>
    <submittedName>
        <fullName evidence="3">Uncharacterized protein</fullName>
    </submittedName>
</protein>
<dbReference type="GO" id="GO:0016477">
    <property type="term" value="P:cell migration"/>
    <property type="evidence" value="ECO:0007669"/>
    <property type="project" value="TreeGrafter"/>
</dbReference>
<dbReference type="PRINTS" id="PR00401">
    <property type="entry name" value="SH2DOMAIN"/>
</dbReference>
<dbReference type="SMART" id="SM00252">
    <property type="entry name" value="SH2"/>
    <property type="match status" value="1"/>
</dbReference>
<dbReference type="OrthoDB" id="21085at2759"/>
<sequence>MVGTGNRQETQGVDREKCYSRSGVESDLIAESRRANSKWIGTYVYALLRRIYGLYNPTAERNCSGHRVSPCPPDFSGDDGNEGSDSDSGESDSGPAEPPCDIMVLERLIRTHPIWYLPGIQRSGAVHLLQGKEDGTFIVRQSSKSQTLAISVRLPPGKGPPVEHYLVEEKEGSLCLETSNNKFPDIPSLVAHYCQCWYV</sequence>
<evidence type="ECO:0000256" key="2">
    <source>
        <dbReference type="SAM" id="MobiDB-lite"/>
    </source>
</evidence>
<dbReference type="EMBL" id="OB660303">
    <property type="protein sequence ID" value="CAD7224075.1"/>
    <property type="molecule type" value="Genomic_DNA"/>
</dbReference>
<evidence type="ECO:0000313" key="3">
    <source>
        <dbReference type="EMBL" id="CAD7224075.1"/>
    </source>
</evidence>
<accession>A0A7R8ZLT8</accession>
<gene>
    <name evidence="3" type="ORF">CTOB1V02_LOCUS2045</name>
</gene>
<dbReference type="GO" id="GO:0005737">
    <property type="term" value="C:cytoplasm"/>
    <property type="evidence" value="ECO:0007669"/>
    <property type="project" value="TreeGrafter"/>
</dbReference>